<dbReference type="EMBL" id="CP001959">
    <property type="protein sequence ID" value="ADG71762.1"/>
    <property type="molecule type" value="Genomic_DNA"/>
</dbReference>
<dbReference type="Proteomes" id="UP000001915">
    <property type="component" value="Chromosome"/>
</dbReference>
<dbReference type="EMBL" id="CP001959">
    <property type="protein sequence ID" value="ADG71384.1"/>
    <property type="molecule type" value="Genomic_DNA"/>
</dbReference>
<dbReference type="AlphaFoldDB" id="D5U9L1"/>
<name>D5U9L1_BRAM5</name>
<evidence type="ECO:0000313" key="3">
    <source>
        <dbReference type="Proteomes" id="UP000001915"/>
    </source>
</evidence>
<dbReference type="HOGENOM" id="CLU_453219_0_0_12"/>
<reference evidence="1 3" key="1">
    <citation type="journal article" date="2010" name="Stand. Genomic Sci.">
        <title>Complete genome sequence of Brachyspira murdochii type strain (56-150).</title>
        <authorList>
            <person name="Pati A."/>
            <person name="Sikorski J."/>
            <person name="Gronow S."/>
            <person name="Munk C."/>
            <person name="Lapidus A."/>
            <person name="Copeland A."/>
            <person name="Glavina Del Tio T."/>
            <person name="Nolan M."/>
            <person name="Lucas S."/>
            <person name="Chen F."/>
            <person name="Tice H."/>
            <person name="Cheng J.F."/>
            <person name="Han C."/>
            <person name="Detter J.C."/>
            <person name="Bruce D."/>
            <person name="Tapia R."/>
            <person name="Goodwin L."/>
            <person name="Pitluck S."/>
            <person name="Liolios K."/>
            <person name="Ivanova N."/>
            <person name="Mavromatis K."/>
            <person name="Mikhailova N."/>
            <person name="Chen A."/>
            <person name="Palaniappan K."/>
            <person name="Land M."/>
            <person name="Hauser L."/>
            <person name="Chang Y.J."/>
            <person name="Jeffries C.D."/>
            <person name="Spring S."/>
            <person name="Rohde M."/>
            <person name="Goker M."/>
            <person name="Bristow J."/>
            <person name="Eisen J.A."/>
            <person name="Markowitz V."/>
            <person name="Hugenholtz P."/>
            <person name="Kyrpides N.C."/>
            <person name="Klenk H.P."/>
        </authorList>
    </citation>
    <scope>NUCLEOTIDE SEQUENCE [LARGE SCALE GENOMIC DNA]</scope>
    <source>
        <strain evidence="3">ATCC 51284 / DSM 12563 / 56-150</strain>
        <strain evidence="1">DSM 12563</strain>
    </source>
</reference>
<dbReference type="OrthoDB" id="307982at2"/>
<sequence length="627" mass="71258">MALSKPNEYKEVSARQSEETVYAEDINQIISNIEKIKGGQANEAPISNIKELKERVDGLTNGSTSSADKIAFNNDNANLDFSDGYDFPPIKNQLSDNYNISLVTDYYLNSLSHIDNAEEVYDLVLEKSTDKYVLKGTLIYNNNNNTSSNLIFNIISIQKKGEEKNKDIIYITNELSQFIYQYANASDNEIVIEGEEKLKYNFALVFGSPMFVIGKQDSSSFEAKEYTININIEISVNNIRNYQDFIFIQGTNDTVSFIKANNKNEKIVFQGNTKSKVGNTIFIIFNIFMLENYLDIKTDKNDSYYIEANDMITSNKNKPIKYYIRKSVIDGTELSEKYSNINMTLGYLEIKHTDDTDIEKDEILSFNLTAQKNVDVEKIEKEKNLQNAIEILNDKFNSLIILLGINNSNFEIASSILGSPILDNKVKDCSNLSLVKNADNSYSLKGNIEIYEDANTSSKMIIKTAKEIEADIKNIVPVIMTDNFIIMILVFENYLYINMQKSSETAVTNEHFDNIKLIDSKIVLFNNEIINKMSPTKVSEDFGIVYEEGKYKIKGQLIFASGESNFSFYTNSGIIDFFEDNTEYDISTNEGSLKAVYHHNNGFMCSLEFRGTAGTAYNIDWILPKQI</sequence>
<evidence type="ECO:0008006" key="4">
    <source>
        <dbReference type="Google" id="ProtNLM"/>
    </source>
</evidence>
<protein>
    <recommendedName>
        <fullName evidence="4">Hvp 101 VSH-1 tail protein</fullName>
    </recommendedName>
</protein>
<accession>D5U9L1</accession>
<dbReference type="KEGG" id="brm:Bmur_1292"/>
<gene>
    <name evidence="1" type="ordered locus">Bmur_1292</name>
    <name evidence="2" type="ordered locus">Bmur_1676</name>
</gene>
<evidence type="ECO:0000313" key="1">
    <source>
        <dbReference type="EMBL" id="ADG71384.1"/>
    </source>
</evidence>
<dbReference type="RefSeq" id="WP_013113807.1">
    <property type="nucleotide sequence ID" value="NC_014150.1"/>
</dbReference>
<dbReference type="KEGG" id="brm:Bmur_1676"/>
<proteinExistence type="predicted"/>
<evidence type="ECO:0000313" key="2">
    <source>
        <dbReference type="EMBL" id="ADG71762.1"/>
    </source>
</evidence>
<organism evidence="1 3">
    <name type="scientific">Brachyspira murdochii (strain ATCC 51284 / DSM 12563 / 56-150)</name>
    <name type="common">Serpulina murdochii</name>
    <dbReference type="NCBI Taxonomy" id="526224"/>
    <lineage>
        <taxon>Bacteria</taxon>
        <taxon>Pseudomonadati</taxon>
        <taxon>Spirochaetota</taxon>
        <taxon>Spirochaetia</taxon>
        <taxon>Brachyspirales</taxon>
        <taxon>Brachyspiraceae</taxon>
        <taxon>Brachyspira</taxon>
    </lineage>
</organism>
<dbReference type="STRING" id="526224.Bmur_1292"/>